<comment type="function">
    <text evidence="7">Reversible hydration of carbon dioxide.</text>
</comment>
<comment type="cofactor">
    <cofactor evidence="7">
        <name>Zn(2+)</name>
        <dbReference type="ChEBI" id="CHEBI:29105"/>
    </cofactor>
</comment>
<keyword evidence="3 7" id="KW-0479">Metal-binding</keyword>
<dbReference type="InterPro" id="IPR018338">
    <property type="entry name" value="Carbonic_anhydrase_a-class_CS"/>
</dbReference>
<dbReference type="Proteomes" id="UP000466442">
    <property type="component" value="Unassembled WGS sequence"/>
</dbReference>
<evidence type="ECO:0000256" key="7">
    <source>
        <dbReference type="RuleBase" id="RU367011"/>
    </source>
</evidence>
<dbReference type="InterPro" id="IPR036398">
    <property type="entry name" value="CA_dom_sf"/>
</dbReference>
<sequence length="544" mass="63070">MPIFGIIFQGISLLYSECREIAMVTNAWKTFLVLAFLSPIFSSGHSKEEVNSRLDVNNKRCSKREPHDSSVSCHPDIWHSISPRFYLHEAARGPQKHKSTGKKPKGKKFKKKKSKGKKHRGKKSKGKKSRGKKGKKKRKSRGKRQSYHPRKKFIYRKGHPHADLYKRDANGQVDWPINLCDIGKMQSPINIDTTKLVRVVKPPLELKGFDDLPTMTKVYNNHGQYVKVGLQYKTLPTVKGGILDEGKTYRFLQYHFHWGNSGNEGSEHAIDGKMFPFEAHFVFGDSSRKAQDLTNDLHNSGIVVLTIIYEVSYDNQTSLDFLTKILASNEIRNPDSYVVGPDYKLRDMMPVNFNEYYTYLGSLTTPKCGEGTRFIIFTSRAKVALRQTELFRNILRTTNDPTSRYVYNRQWKRFWKFVINRKHERSGEICPKPSVSCTATTVPQFNSGFVNSFQKSWYSSLFTRCQEPRSLLSLPPPVCAVQVAGFKVKYQLRRRCKDCYFVVRQERKYVMCPTHPRHKQMAPVKRPRYTWILTHASYSKVRPW</sequence>
<dbReference type="GO" id="GO:0003735">
    <property type="term" value="F:structural constituent of ribosome"/>
    <property type="evidence" value="ECO:0007669"/>
    <property type="project" value="InterPro"/>
</dbReference>
<name>A0A8S9XFC6_APOLU</name>
<evidence type="ECO:0000313" key="10">
    <source>
        <dbReference type="EMBL" id="KAF6207673.1"/>
    </source>
</evidence>
<dbReference type="CDD" id="cd00326">
    <property type="entry name" value="alpha_CA"/>
    <property type="match status" value="1"/>
</dbReference>
<dbReference type="InterPro" id="IPR035977">
    <property type="entry name" value="Ribosomal_bL36_sp"/>
</dbReference>
<evidence type="ECO:0000256" key="3">
    <source>
        <dbReference type="ARBA" id="ARBA00022723"/>
    </source>
</evidence>
<dbReference type="GO" id="GO:0008270">
    <property type="term" value="F:zinc ion binding"/>
    <property type="evidence" value="ECO:0007669"/>
    <property type="project" value="UniProtKB-UniRule"/>
</dbReference>
<dbReference type="SUPFAM" id="SSF57840">
    <property type="entry name" value="Ribosomal protein L36"/>
    <property type="match status" value="1"/>
</dbReference>
<comment type="similarity">
    <text evidence="1">Belongs to the bacterial ribosomal protein bL36 family.</text>
</comment>
<proteinExistence type="inferred from homology"/>
<dbReference type="Pfam" id="PF00444">
    <property type="entry name" value="Ribosomal_L36"/>
    <property type="match status" value="1"/>
</dbReference>
<dbReference type="GO" id="GO:1990904">
    <property type="term" value="C:ribonucleoprotein complex"/>
    <property type="evidence" value="ECO:0007669"/>
    <property type="project" value="UniProtKB-KW"/>
</dbReference>
<dbReference type="SUPFAM" id="SSF51069">
    <property type="entry name" value="Carbonic anhydrase"/>
    <property type="match status" value="1"/>
</dbReference>
<evidence type="ECO:0000256" key="6">
    <source>
        <dbReference type="ARBA" id="ARBA00023274"/>
    </source>
</evidence>
<dbReference type="GO" id="GO:0006412">
    <property type="term" value="P:translation"/>
    <property type="evidence" value="ECO:0007669"/>
    <property type="project" value="InterPro"/>
</dbReference>
<evidence type="ECO:0000313" key="11">
    <source>
        <dbReference type="Proteomes" id="UP000466442"/>
    </source>
</evidence>
<evidence type="ECO:0000256" key="5">
    <source>
        <dbReference type="ARBA" id="ARBA00022980"/>
    </source>
</evidence>
<dbReference type="GO" id="GO:0005737">
    <property type="term" value="C:cytoplasm"/>
    <property type="evidence" value="ECO:0007669"/>
    <property type="project" value="TreeGrafter"/>
</dbReference>
<reference evidence="10" key="1">
    <citation type="journal article" date="2021" name="Mol. Ecol. Resour.">
        <title>Apolygus lucorum genome provides insights into omnivorousness and mesophyll feeding.</title>
        <authorList>
            <person name="Liu Y."/>
            <person name="Liu H."/>
            <person name="Wang H."/>
            <person name="Huang T."/>
            <person name="Liu B."/>
            <person name="Yang B."/>
            <person name="Yin L."/>
            <person name="Li B."/>
            <person name="Zhang Y."/>
            <person name="Zhang S."/>
            <person name="Jiang F."/>
            <person name="Zhang X."/>
            <person name="Ren Y."/>
            <person name="Wang B."/>
            <person name="Wang S."/>
            <person name="Lu Y."/>
            <person name="Wu K."/>
            <person name="Fan W."/>
            <person name="Wang G."/>
        </authorList>
    </citation>
    <scope>NUCLEOTIDE SEQUENCE</scope>
    <source>
        <strain evidence="10">12Hb</strain>
    </source>
</reference>
<dbReference type="EMBL" id="WIXP02000007">
    <property type="protein sequence ID" value="KAF6207673.1"/>
    <property type="molecule type" value="Genomic_DNA"/>
</dbReference>
<organism evidence="10 11">
    <name type="scientific">Apolygus lucorum</name>
    <name type="common">Small green plant bug</name>
    <name type="synonym">Lygocoris lucorum</name>
    <dbReference type="NCBI Taxonomy" id="248454"/>
    <lineage>
        <taxon>Eukaryota</taxon>
        <taxon>Metazoa</taxon>
        <taxon>Ecdysozoa</taxon>
        <taxon>Arthropoda</taxon>
        <taxon>Hexapoda</taxon>
        <taxon>Insecta</taxon>
        <taxon>Pterygota</taxon>
        <taxon>Neoptera</taxon>
        <taxon>Paraneoptera</taxon>
        <taxon>Hemiptera</taxon>
        <taxon>Heteroptera</taxon>
        <taxon>Panheteroptera</taxon>
        <taxon>Cimicomorpha</taxon>
        <taxon>Miridae</taxon>
        <taxon>Mirini</taxon>
        <taxon>Apolygus</taxon>
    </lineage>
</organism>
<dbReference type="PROSITE" id="PS51144">
    <property type="entry name" value="ALPHA_CA_2"/>
    <property type="match status" value="1"/>
</dbReference>
<protein>
    <recommendedName>
        <fullName evidence="7">Carbonic anhydrase</fullName>
        <ecNumber evidence="7">4.2.1.1</ecNumber>
    </recommendedName>
</protein>
<keyword evidence="7" id="KW-0456">Lyase</keyword>
<gene>
    <name evidence="10" type="ORF">GE061_016120</name>
</gene>
<dbReference type="AlphaFoldDB" id="A0A8S9XFC6"/>
<keyword evidence="4 7" id="KW-0862">Zinc</keyword>
<feature type="compositionally biased region" description="Basic residues" evidence="8">
    <location>
        <begin position="94"/>
        <end position="152"/>
    </location>
</feature>
<evidence type="ECO:0000256" key="8">
    <source>
        <dbReference type="SAM" id="MobiDB-lite"/>
    </source>
</evidence>
<comment type="similarity">
    <text evidence="2 7">Belongs to the alpha-carbonic anhydrase family.</text>
</comment>
<comment type="catalytic activity">
    <reaction evidence="7">
        <text>hydrogencarbonate + H(+) = CO2 + H2O</text>
        <dbReference type="Rhea" id="RHEA:10748"/>
        <dbReference type="ChEBI" id="CHEBI:15377"/>
        <dbReference type="ChEBI" id="CHEBI:15378"/>
        <dbReference type="ChEBI" id="CHEBI:16526"/>
        <dbReference type="ChEBI" id="CHEBI:17544"/>
        <dbReference type="EC" id="4.2.1.1"/>
    </reaction>
</comment>
<dbReference type="PANTHER" id="PTHR18952">
    <property type="entry name" value="CARBONIC ANHYDRASE"/>
    <property type="match status" value="1"/>
</dbReference>
<dbReference type="GO" id="GO:0005840">
    <property type="term" value="C:ribosome"/>
    <property type="evidence" value="ECO:0007669"/>
    <property type="project" value="UniProtKB-KW"/>
</dbReference>
<feature type="region of interest" description="Disordered" evidence="8">
    <location>
        <begin position="90"/>
        <end position="152"/>
    </location>
</feature>
<dbReference type="PANTHER" id="PTHR18952:SF124">
    <property type="entry name" value="CARBONIC ANHYDRASE 7"/>
    <property type="match status" value="1"/>
</dbReference>
<keyword evidence="5" id="KW-0689">Ribosomal protein</keyword>
<feature type="domain" description="Alpha-carbonic anhydrase" evidence="9">
    <location>
        <begin position="161"/>
        <end position="427"/>
    </location>
</feature>
<evidence type="ECO:0000256" key="2">
    <source>
        <dbReference type="ARBA" id="ARBA00010718"/>
    </source>
</evidence>
<dbReference type="OrthoDB" id="10265903at2759"/>
<dbReference type="SMART" id="SM01057">
    <property type="entry name" value="Carb_anhydrase"/>
    <property type="match status" value="1"/>
</dbReference>
<dbReference type="InterPro" id="IPR000473">
    <property type="entry name" value="Ribosomal_bL36"/>
</dbReference>
<dbReference type="EC" id="4.2.1.1" evidence="7"/>
<dbReference type="PROSITE" id="PS00162">
    <property type="entry name" value="ALPHA_CA_1"/>
    <property type="match status" value="1"/>
</dbReference>
<evidence type="ECO:0000256" key="1">
    <source>
        <dbReference type="ARBA" id="ARBA00007645"/>
    </source>
</evidence>
<accession>A0A8S9XFC6</accession>
<dbReference type="GO" id="GO:0004089">
    <property type="term" value="F:carbonate dehydratase activity"/>
    <property type="evidence" value="ECO:0007669"/>
    <property type="project" value="UniProtKB-UniRule"/>
</dbReference>
<evidence type="ECO:0000256" key="4">
    <source>
        <dbReference type="ARBA" id="ARBA00022833"/>
    </source>
</evidence>
<dbReference type="InterPro" id="IPR023561">
    <property type="entry name" value="Carbonic_anhydrase_a-class"/>
</dbReference>
<dbReference type="Gene3D" id="3.10.200.10">
    <property type="entry name" value="Alpha carbonic anhydrase"/>
    <property type="match status" value="1"/>
</dbReference>
<keyword evidence="6" id="KW-0687">Ribonucleoprotein</keyword>
<evidence type="ECO:0000259" key="9">
    <source>
        <dbReference type="PROSITE" id="PS51144"/>
    </source>
</evidence>
<dbReference type="InterPro" id="IPR001148">
    <property type="entry name" value="CA_dom"/>
</dbReference>
<comment type="caution">
    <text evidence="10">The sequence shown here is derived from an EMBL/GenBank/DDBJ whole genome shotgun (WGS) entry which is preliminary data.</text>
</comment>
<keyword evidence="11" id="KW-1185">Reference proteome</keyword>
<dbReference type="Pfam" id="PF00194">
    <property type="entry name" value="Carb_anhydrase"/>
    <property type="match status" value="1"/>
</dbReference>